<evidence type="ECO:0000256" key="5">
    <source>
        <dbReference type="SAM" id="MobiDB-lite"/>
    </source>
</evidence>
<keyword evidence="1" id="KW-0479">Metal-binding</keyword>
<dbReference type="Gene3D" id="3.60.40.10">
    <property type="entry name" value="PPM-type phosphatase domain"/>
    <property type="match status" value="1"/>
</dbReference>
<dbReference type="Pfam" id="PF00481">
    <property type="entry name" value="PP2C"/>
    <property type="match status" value="2"/>
</dbReference>
<dbReference type="GO" id="GO:0004741">
    <property type="term" value="F:[pyruvate dehydrogenase (acetyl-transferring)]-phosphatase activity"/>
    <property type="evidence" value="ECO:0007669"/>
    <property type="project" value="TreeGrafter"/>
</dbReference>
<dbReference type="SMART" id="SM00332">
    <property type="entry name" value="PP2Cc"/>
    <property type="match status" value="1"/>
</dbReference>
<dbReference type="OMA" id="VMAGGSN"/>
<dbReference type="PANTHER" id="PTHR13832:SF354">
    <property type="entry name" value="GM14138P"/>
    <property type="match status" value="1"/>
</dbReference>
<dbReference type="PhylomeDB" id="T1J3P3"/>
<dbReference type="HOGENOM" id="CLU_029072_2_0_1"/>
<evidence type="ECO:0000256" key="2">
    <source>
        <dbReference type="ARBA" id="ARBA00022801"/>
    </source>
</evidence>
<dbReference type="PROSITE" id="PS01032">
    <property type="entry name" value="PPM_1"/>
    <property type="match status" value="1"/>
</dbReference>
<feature type="region of interest" description="Disordered" evidence="5">
    <location>
        <begin position="19"/>
        <end position="41"/>
    </location>
</feature>
<dbReference type="STRING" id="126957.T1J3P3"/>
<dbReference type="EnsemblMetazoa" id="SMAR008211-RA">
    <property type="protein sequence ID" value="SMAR008211-PA"/>
    <property type="gene ID" value="SMAR008211"/>
</dbReference>
<name>T1J3P3_STRMM</name>
<dbReference type="InterPro" id="IPR001932">
    <property type="entry name" value="PPM-type_phosphatase-like_dom"/>
</dbReference>
<keyword evidence="2 4" id="KW-0378">Hydrolase</keyword>
<sequence>MFNRFKSALYNAVNNLDAETADTSSSPPSPSPSPSSPLRSIPNRFQYSRPEFLNLNSDDEIQVSADHVIRPIIVPRDISKLPWSSGYAEAVNAGKSARNEDEAAVHTLRLARIISKDDQKCFVNRKTISRKTTFPLSIIIVFKIPDPPVDAIYFALFDGHAGSGASVAAASTLHCILHEKLLSILEYLFPDDGDTLQSSNVSSMCCSAQITADNLIVGALEAAFHEMDQQIKRDRTLYKLNGGCTALVALFVLGKLYVANAGDSRAVLVLDERAKPMSHDFTPETEKLRLCNLAAQQPNLLGSTYTGKEFICRPTQKDINKKMLYRDANMTGWSVKTIVANDLKFPVICGEGKRSRLLATIGVTRGFGDHDLKSQIGSVPIKPFLSSEPQVLIFDLSTTELTENDVLIMGTDGLWDVISNKQAADILNKSLKHFPSSSQTQNSFRYTTAAQDLVMHSRGKYHEHSWRTVENKIATIDDISTFVIPLCYYKLDHETVKRRKSILFIKTFASLGQADESRAELQTHLIRFLEHDEIIFLVEQTRTQVRQQMLVILQTLQLIVEKADEKRNFFLVSLVQLVPAAILQLRQRDRRQLLD</sequence>
<protein>
    <recommendedName>
        <fullName evidence="6">PPM-type phosphatase domain-containing protein</fullName>
    </recommendedName>
</protein>
<evidence type="ECO:0000259" key="6">
    <source>
        <dbReference type="PROSITE" id="PS51746"/>
    </source>
</evidence>
<reference evidence="8" key="1">
    <citation type="submission" date="2011-05" db="EMBL/GenBank/DDBJ databases">
        <authorList>
            <person name="Richards S.R."/>
            <person name="Qu J."/>
            <person name="Jiang H."/>
            <person name="Jhangiani S.N."/>
            <person name="Agravi P."/>
            <person name="Goodspeed R."/>
            <person name="Gross S."/>
            <person name="Mandapat C."/>
            <person name="Jackson L."/>
            <person name="Mathew T."/>
            <person name="Pu L."/>
            <person name="Thornton R."/>
            <person name="Saada N."/>
            <person name="Wilczek-Boney K.B."/>
            <person name="Lee S."/>
            <person name="Kovar C."/>
            <person name="Wu Y."/>
            <person name="Scherer S.E."/>
            <person name="Worley K.C."/>
            <person name="Muzny D.M."/>
            <person name="Gibbs R."/>
        </authorList>
    </citation>
    <scope>NUCLEOTIDE SEQUENCE</scope>
    <source>
        <strain evidence="8">Brora</strain>
    </source>
</reference>
<dbReference type="InterPro" id="IPR015655">
    <property type="entry name" value="PP2C"/>
</dbReference>
<dbReference type="EMBL" id="JH431830">
    <property type="status" value="NOT_ANNOTATED_CDS"/>
    <property type="molecule type" value="Genomic_DNA"/>
</dbReference>
<proteinExistence type="inferred from homology"/>
<dbReference type="Proteomes" id="UP000014500">
    <property type="component" value="Unassembled WGS sequence"/>
</dbReference>
<evidence type="ECO:0000256" key="3">
    <source>
        <dbReference type="ARBA" id="ARBA00022912"/>
    </source>
</evidence>
<organism evidence="7 8">
    <name type="scientific">Strigamia maritima</name>
    <name type="common">European centipede</name>
    <name type="synonym">Geophilus maritimus</name>
    <dbReference type="NCBI Taxonomy" id="126957"/>
    <lineage>
        <taxon>Eukaryota</taxon>
        <taxon>Metazoa</taxon>
        <taxon>Ecdysozoa</taxon>
        <taxon>Arthropoda</taxon>
        <taxon>Myriapoda</taxon>
        <taxon>Chilopoda</taxon>
        <taxon>Pleurostigmophora</taxon>
        <taxon>Geophilomorpha</taxon>
        <taxon>Linotaeniidae</taxon>
        <taxon>Strigamia</taxon>
    </lineage>
</organism>
<dbReference type="GO" id="GO:0046872">
    <property type="term" value="F:metal ion binding"/>
    <property type="evidence" value="ECO:0007669"/>
    <property type="project" value="UniProtKB-KW"/>
</dbReference>
<dbReference type="GO" id="GO:0005739">
    <property type="term" value="C:mitochondrion"/>
    <property type="evidence" value="ECO:0007669"/>
    <property type="project" value="TreeGrafter"/>
</dbReference>
<dbReference type="eggNOG" id="KOG1323">
    <property type="taxonomic scope" value="Eukaryota"/>
</dbReference>
<dbReference type="PROSITE" id="PS51746">
    <property type="entry name" value="PPM_2"/>
    <property type="match status" value="1"/>
</dbReference>
<comment type="similarity">
    <text evidence="4">Belongs to the PP2C family.</text>
</comment>
<keyword evidence="8" id="KW-1185">Reference proteome</keyword>
<dbReference type="PANTHER" id="PTHR13832">
    <property type="entry name" value="PROTEIN PHOSPHATASE 2C"/>
    <property type="match status" value="1"/>
</dbReference>
<dbReference type="CDD" id="cd00143">
    <property type="entry name" value="PP2Cc"/>
    <property type="match status" value="1"/>
</dbReference>
<evidence type="ECO:0000313" key="8">
    <source>
        <dbReference type="Proteomes" id="UP000014500"/>
    </source>
</evidence>
<dbReference type="AlphaFoldDB" id="T1J3P3"/>
<keyword evidence="3 4" id="KW-0904">Protein phosphatase</keyword>
<feature type="domain" description="PPM-type phosphatase" evidence="6">
    <location>
        <begin position="84"/>
        <end position="486"/>
    </location>
</feature>
<evidence type="ECO:0000256" key="4">
    <source>
        <dbReference type="RuleBase" id="RU003465"/>
    </source>
</evidence>
<dbReference type="InterPro" id="IPR036457">
    <property type="entry name" value="PPM-type-like_dom_sf"/>
</dbReference>
<evidence type="ECO:0000313" key="7">
    <source>
        <dbReference type="EnsemblMetazoa" id="SMAR008211-PA"/>
    </source>
</evidence>
<dbReference type="InterPro" id="IPR000222">
    <property type="entry name" value="PP2C_BS"/>
</dbReference>
<accession>T1J3P3</accession>
<evidence type="ECO:0000256" key="1">
    <source>
        <dbReference type="ARBA" id="ARBA00022723"/>
    </source>
</evidence>
<dbReference type="SUPFAM" id="SSF81606">
    <property type="entry name" value="PP2C-like"/>
    <property type="match status" value="1"/>
</dbReference>
<reference evidence="7" key="2">
    <citation type="submission" date="2015-02" db="UniProtKB">
        <authorList>
            <consortium name="EnsemblMetazoa"/>
        </authorList>
    </citation>
    <scope>IDENTIFICATION</scope>
</reference>